<keyword evidence="3" id="KW-1185">Reference proteome</keyword>
<proteinExistence type="predicted"/>
<accession>A0A5J4NL29</accession>
<gene>
    <name evidence="2" type="ORF">DEA37_0003803</name>
</gene>
<feature type="compositionally biased region" description="Polar residues" evidence="1">
    <location>
        <begin position="67"/>
        <end position="81"/>
    </location>
</feature>
<evidence type="ECO:0000256" key="1">
    <source>
        <dbReference type="SAM" id="MobiDB-lite"/>
    </source>
</evidence>
<protein>
    <submittedName>
        <fullName evidence="2">Uncharacterized protein</fullName>
    </submittedName>
</protein>
<name>A0A5J4NL29_9TREM</name>
<feature type="region of interest" description="Disordered" evidence="1">
    <location>
        <begin position="66"/>
        <end position="98"/>
    </location>
</feature>
<evidence type="ECO:0000313" key="2">
    <source>
        <dbReference type="EMBL" id="KAA3676306.1"/>
    </source>
</evidence>
<organism evidence="2 3">
    <name type="scientific">Paragonimus westermani</name>
    <dbReference type="NCBI Taxonomy" id="34504"/>
    <lineage>
        <taxon>Eukaryota</taxon>
        <taxon>Metazoa</taxon>
        <taxon>Spiralia</taxon>
        <taxon>Lophotrochozoa</taxon>
        <taxon>Platyhelminthes</taxon>
        <taxon>Trematoda</taxon>
        <taxon>Digenea</taxon>
        <taxon>Plagiorchiida</taxon>
        <taxon>Troglotremata</taxon>
        <taxon>Troglotrematidae</taxon>
        <taxon>Paragonimus</taxon>
    </lineage>
</organism>
<feature type="compositionally biased region" description="Polar residues" evidence="1">
    <location>
        <begin position="163"/>
        <end position="177"/>
    </location>
</feature>
<dbReference type="EMBL" id="QNGE01002055">
    <property type="protein sequence ID" value="KAA3676306.1"/>
    <property type="molecule type" value="Genomic_DNA"/>
</dbReference>
<evidence type="ECO:0000313" key="3">
    <source>
        <dbReference type="Proteomes" id="UP000324629"/>
    </source>
</evidence>
<reference evidence="2 3" key="1">
    <citation type="journal article" date="2019" name="Gigascience">
        <title>Whole-genome sequence of the oriental lung fluke Paragonimus westermani.</title>
        <authorList>
            <person name="Oey H."/>
            <person name="Zakrzewski M."/>
            <person name="Narain K."/>
            <person name="Devi K.R."/>
            <person name="Agatsuma T."/>
            <person name="Nawaratna S."/>
            <person name="Gobert G.N."/>
            <person name="Jones M.K."/>
            <person name="Ragan M.A."/>
            <person name="McManus D.P."/>
            <person name="Krause L."/>
        </authorList>
    </citation>
    <scope>NUCLEOTIDE SEQUENCE [LARGE SCALE GENOMIC DNA]</scope>
    <source>
        <strain evidence="2 3">IND2009</strain>
    </source>
</reference>
<comment type="caution">
    <text evidence="2">The sequence shown here is derived from an EMBL/GenBank/DDBJ whole genome shotgun (WGS) entry which is preliminary data.</text>
</comment>
<feature type="region of interest" description="Disordered" evidence="1">
    <location>
        <begin position="133"/>
        <end position="177"/>
    </location>
</feature>
<dbReference type="Proteomes" id="UP000324629">
    <property type="component" value="Unassembled WGS sequence"/>
</dbReference>
<dbReference type="AlphaFoldDB" id="A0A5J4NL29"/>
<feature type="compositionally biased region" description="Polar residues" evidence="1">
    <location>
        <begin position="136"/>
        <end position="148"/>
    </location>
</feature>
<sequence length="250" mass="28310">MFTIPRPTLQGWAFRSTSSPEAVSTHEESTANVPLPLNHFGSAFDCQSSQRVVAAVDKILDEMKLQSPCTKQPSRNGQQVPKTGYSRERTTLTSLPNHKKNRSYSAFGKFGRQKSRVQKIIDEFLQSARTRGLYDRSTSSDQRTNHTTSLDRSKQTVAADAVANSTSTPSSERTEQTSTCWTSLDINLNSTLHSPEVMRSWENNYEASDGSSIMHLQTCLKIPIMKWNYIDVQLFARIKLTYFYAQHLYL</sequence>